<evidence type="ECO:0000313" key="3">
    <source>
        <dbReference type="WBParaSite" id="PSAMB.scaffold5210size12310.g26108.t1"/>
    </source>
</evidence>
<dbReference type="Proteomes" id="UP000887566">
    <property type="component" value="Unplaced"/>
</dbReference>
<dbReference type="WBParaSite" id="PSAMB.scaffold5210size12310.g26108.t1">
    <property type="protein sequence ID" value="PSAMB.scaffold5210size12310.g26108.t1"/>
    <property type="gene ID" value="PSAMB.scaffold5210size12310.g26108"/>
</dbReference>
<proteinExistence type="predicted"/>
<dbReference type="GO" id="GO:0042175">
    <property type="term" value="C:nuclear outer membrane-endoplasmic reticulum membrane network"/>
    <property type="evidence" value="ECO:0007669"/>
    <property type="project" value="TreeGrafter"/>
</dbReference>
<dbReference type="InterPro" id="IPR039604">
    <property type="entry name" value="Bfr1"/>
</dbReference>
<dbReference type="GO" id="GO:0008298">
    <property type="term" value="P:intracellular mRNA localization"/>
    <property type="evidence" value="ECO:0007669"/>
    <property type="project" value="TreeGrafter"/>
</dbReference>
<dbReference type="GO" id="GO:0003729">
    <property type="term" value="F:mRNA binding"/>
    <property type="evidence" value="ECO:0007669"/>
    <property type="project" value="TreeGrafter"/>
</dbReference>
<evidence type="ECO:0000256" key="1">
    <source>
        <dbReference type="SAM" id="MobiDB-lite"/>
    </source>
</evidence>
<dbReference type="AlphaFoldDB" id="A0A914WTQ4"/>
<feature type="compositionally biased region" description="Basic residues" evidence="1">
    <location>
        <begin position="194"/>
        <end position="206"/>
    </location>
</feature>
<dbReference type="GO" id="GO:0005783">
    <property type="term" value="C:endoplasmic reticulum"/>
    <property type="evidence" value="ECO:0007669"/>
    <property type="project" value="TreeGrafter"/>
</dbReference>
<accession>A0A914WTQ4</accession>
<feature type="region of interest" description="Disordered" evidence="1">
    <location>
        <begin position="177"/>
        <end position="211"/>
    </location>
</feature>
<dbReference type="PANTHER" id="PTHR31027">
    <property type="entry name" value="NUCLEAR SEGREGATION PROTEIN BFR1"/>
    <property type="match status" value="1"/>
</dbReference>
<dbReference type="GO" id="GO:1990904">
    <property type="term" value="C:ribonucleoprotein complex"/>
    <property type="evidence" value="ECO:0007669"/>
    <property type="project" value="TreeGrafter"/>
</dbReference>
<organism evidence="2 3">
    <name type="scientific">Plectus sambesii</name>
    <dbReference type="NCBI Taxonomy" id="2011161"/>
    <lineage>
        <taxon>Eukaryota</taxon>
        <taxon>Metazoa</taxon>
        <taxon>Ecdysozoa</taxon>
        <taxon>Nematoda</taxon>
        <taxon>Chromadorea</taxon>
        <taxon>Plectida</taxon>
        <taxon>Plectina</taxon>
        <taxon>Plectoidea</taxon>
        <taxon>Plectidae</taxon>
        <taxon>Plectus</taxon>
    </lineage>
</organism>
<feature type="region of interest" description="Disordered" evidence="1">
    <location>
        <begin position="42"/>
        <end position="98"/>
    </location>
</feature>
<name>A0A914WTQ4_9BILA</name>
<evidence type="ECO:0000313" key="2">
    <source>
        <dbReference type="Proteomes" id="UP000887566"/>
    </source>
</evidence>
<feature type="compositionally biased region" description="Polar residues" evidence="1">
    <location>
        <begin position="65"/>
        <end position="75"/>
    </location>
</feature>
<dbReference type="PANTHER" id="PTHR31027:SF2">
    <property type="entry name" value="LEBERCILIN DOMAIN-CONTAINING PROTEIN"/>
    <property type="match status" value="1"/>
</dbReference>
<protein>
    <submittedName>
        <fullName evidence="3">Uncharacterized protein</fullName>
    </submittedName>
</protein>
<feature type="compositionally biased region" description="Polar residues" evidence="1">
    <location>
        <begin position="42"/>
        <end position="56"/>
    </location>
</feature>
<reference evidence="3" key="1">
    <citation type="submission" date="2022-11" db="UniProtKB">
        <authorList>
            <consortium name="WormBaseParasite"/>
        </authorList>
    </citation>
    <scope>IDENTIFICATION</scope>
</reference>
<sequence length="426" mass="46788">MLQLKVGATKQRIEKLKGQLSELYPRKSHLLDGYNKQRASYTRWSRQAKQGTQFHQASVPRLSYKSVSLPSSRSKYPTPKQDHRKPTHFKTIDGDGEQFDEERLEPFHEQKSRCRRLINYLHSLLQQLDAPTLAELHAELDDQAIDKIARPPLEKAASSDSADDLPEGFTRLRRPVNADTPAAPASSQLAPSSPKHKKRGSKKSSKKATQPISHSVELYQSFAELGVEVPSVYQDVPLALKAITDQLNFYEHQTNLPNADDPLDPYGLRDLHFDYPPSESDVTSDSGAWNGSFYSTDRSESASQFSLSQSAIVSPGDPADGVRPLSFLMSPPISPTDDNFPIASPSGALTREQLRRSLSKGLTAADSEHVIDALNNVALTRQPTNDEGIDATGYGSKESSANSISGPLLTARQSSGIGVDESGVRL</sequence>
<keyword evidence="2" id="KW-1185">Reference proteome</keyword>
<feature type="compositionally biased region" description="Low complexity" evidence="1">
    <location>
        <begin position="181"/>
        <end position="193"/>
    </location>
</feature>